<evidence type="ECO:0000256" key="1">
    <source>
        <dbReference type="ARBA" id="ARBA00022527"/>
    </source>
</evidence>
<dbReference type="PANTHER" id="PTHR48013">
    <property type="entry name" value="DUAL SPECIFICITY MITOGEN-ACTIVATED PROTEIN KINASE KINASE 5-RELATED"/>
    <property type="match status" value="1"/>
</dbReference>
<evidence type="ECO:0000256" key="8">
    <source>
        <dbReference type="PROSITE-ProRule" id="PRU10141"/>
    </source>
</evidence>
<evidence type="ECO:0000313" key="11">
    <source>
        <dbReference type="EMBL" id="KAF3567621.1"/>
    </source>
</evidence>
<keyword evidence="1 9" id="KW-0723">Serine/threonine-protein kinase</keyword>
<dbReference type="Gene3D" id="3.30.200.20">
    <property type="entry name" value="Phosphorylase Kinase, domain 1"/>
    <property type="match status" value="1"/>
</dbReference>
<dbReference type="PROSITE" id="PS00108">
    <property type="entry name" value="PROTEIN_KINASE_ST"/>
    <property type="match status" value="1"/>
</dbReference>
<proteinExistence type="inferred from homology"/>
<evidence type="ECO:0000256" key="2">
    <source>
        <dbReference type="ARBA" id="ARBA00022679"/>
    </source>
</evidence>
<keyword evidence="12" id="KW-1185">Reference proteome</keyword>
<evidence type="ECO:0000313" key="12">
    <source>
        <dbReference type="Proteomes" id="UP000266723"/>
    </source>
</evidence>
<dbReference type="EC" id="2.7.12.2" evidence="7"/>
<dbReference type="CDD" id="cd06623">
    <property type="entry name" value="PKc_MAPKK_plant_like"/>
    <property type="match status" value="1"/>
</dbReference>
<evidence type="ECO:0000256" key="6">
    <source>
        <dbReference type="ARBA" id="ARBA00038035"/>
    </source>
</evidence>
<gene>
    <name evidence="11" type="ORF">DY000_02017450</name>
</gene>
<dbReference type="InterPro" id="IPR017441">
    <property type="entry name" value="Protein_kinase_ATP_BS"/>
</dbReference>
<feature type="binding site" evidence="8">
    <location>
        <position position="96"/>
    </location>
    <ligand>
        <name>ATP</name>
        <dbReference type="ChEBI" id="CHEBI:30616"/>
    </ligand>
</feature>
<dbReference type="SUPFAM" id="SSF56112">
    <property type="entry name" value="Protein kinase-like (PK-like)"/>
    <property type="match status" value="1"/>
</dbReference>
<dbReference type="InterPro" id="IPR000719">
    <property type="entry name" value="Prot_kinase_dom"/>
</dbReference>
<evidence type="ECO:0000256" key="7">
    <source>
        <dbReference type="ARBA" id="ARBA00038999"/>
    </source>
</evidence>
<dbReference type="PROSITE" id="PS00107">
    <property type="entry name" value="PROTEIN_KINASE_ATP"/>
    <property type="match status" value="1"/>
</dbReference>
<dbReference type="Proteomes" id="UP000266723">
    <property type="component" value="Unassembled WGS sequence"/>
</dbReference>
<evidence type="ECO:0000256" key="9">
    <source>
        <dbReference type="RuleBase" id="RU000304"/>
    </source>
</evidence>
<evidence type="ECO:0000259" key="10">
    <source>
        <dbReference type="PROSITE" id="PS50011"/>
    </source>
</evidence>
<feature type="domain" description="Protein kinase" evidence="10">
    <location>
        <begin position="67"/>
        <end position="323"/>
    </location>
</feature>
<keyword evidence="4" id="KW-0418">Kinase</keyword>
<dbReference type="PANTHER" id="PTHR48013:SF32">
    <property type="entry name" value="MITOGEN-ACTIVATED PROTEIN KINASE KINASE 2-LIKE"/>
    <property type="match status" value="1"/>
</dbReference>
<name>A0ABQ7D5T4_BRACR</name>
<keyword evidence="5 8" id="KW-0067">ATP-binding</keyword>
<dbReference type="InterPro" id="IPR011009">
    <property type="entry name" value="Kinase-like_dom_sf"/>
</dbReference>
<sequence length="348" mass="39378">MISMILGFALERMRKTASGTFHDGDFLLNQKGLKLTEESISCVCVCVCLWLPSDCKELDFEITAEDLETMRVIGKGSSGVVQLVRHKWVGKLFAMKGLSVHFYELQVIQMNIQEQIRKQIVQELKINQASSQCPHVAVCYHSFYHNGAFSLVLEYMDRGSLVDVIRQVKTILEPYLAVVCKQVLQGLVYLHNERHVIHRDIKPSNLLVNHKGDVNIHDHVFFYSFTLQPERISGSTYDYSSDIWSLGMSVLEFAIGRFPYLESEDQQNPPSFYELLAAIIESPPPTAPSDQFSPEFCSFVSACLQKDPPARASSLDLLSHPFIKKFEDMDIDLGVLVGTLEPPVNCLR</sequence>
<dbReference type="Gene3D" id="1.10.510.10">
    <property type="entry name" value="Transferase(Phosphotransferase) domain 1"/>
    <property type="match status" value="1"/>
</dbReference>
<evidence type="ECO:0000256" key="4">
    <source>
        <dbReference type="ARBA" id="ARBA00022777"/>
    </source>
</evidence>
<evidence type="ECO:0000256" key="3">
    <source>
        <dbReference type="ARBA" id="ARBA00022741"/>
    </source>
</evidence>
<dbReference type="EMBL" id="QGKV02000759">
    <property type="protein sequence ID" value="KAF3567621.1"/>
    <property type="molecule type" value="Genomic_DNA"/>
</dbReference>
<evidence type="ECO:0000256" key="5">
    <source>
        <dbReference type="ARBA" id="ARBA00022840"/>
    </source>
</evidence>
<keyword evidence="2" id="KW-0808">Transferase</keyword>
<reference evidence="11 12" key="1">
    <citation type="journal article" date="2020" name="BMC Genomics">
        <title>Intraspecific diversification of the crop wild relative Brassica cretica Lam. using demographic model selection.</title>
        <authorList>
            <person name="Kioukis A."/>
            <person name="Michalopoulou V.A."/>
            <person name="Briers L."/>
            <person name="Pirintsos S."/>
            <person name="Studholme D.J."/>
            <person name="Pavlidis P."/>
            <person name="Sarris P.F."/>
        </authorList>
    </citation>
    <scope>NUCLEOTIDE SEQUENCE [LARGE SCALE GENOMIC DNA]</scope>
    <source>
        <strain evidence="12">cv. PFS-1207/04</strain>
    </source>
</reference>
<comment type="caution">
    <text evidence="11">The sequence shown here is derived from an EMBL/GenBank/DDBJ whole genome shotgun (WGS) entry which is preliminary data.</text>
</comment>
<dbReference type="SMART" id="SM00220">
    <property type="entry name" value="S_TKc"/>
    <property type="match status" value="1"/>
</dbReference>
<dbReference type="Pfam" id="PF00069">
    <property type="entry name" value="Pkinase"/>
    <property type="match status" value="2"/>
</dbReference>
<organism evidence="11 12">
    <name type="scientific">Brassica cretica</name>
    <name type="common">Mustard</name>
    <dbReference type="NCBI Taxonomy" id="69181"/>
    <lineage>
        <taxon>Eukaryota</taxon>
        <taxon>Viridiplantae</taxon>
        <taxon>Streptophyta</taxon>
        <taxon>Embryophyta</taxon>
        <taxon>Tracheophyta</taxon>
        <taxon>Spermatophyta</taxon>
        <taxon>Magnoliopsida</taxon>
        <taxon>eudicotyledons</taxon>
        <taxon>Gunneridae</taxon>
        <taxon>Pentapetalae</taxon>
        <taxon>rosids</taxon>
        <taxon>malvids</taxon>
        <taxon>Brassicales</taxon>
        <taxon>Brassicaceae</taxon>
        <taxon>Brassiceae</taxon>
        <taxon>Brassica</taxon>
    </lineage>
</organism>
<protein>
    <recommendedName>
        <fullName evidence="7">mitogen-activated protein kinase kinase</fullName>
        <ecNumber evidence="7">2.7.12.2</ecNumber>
    </recommendedName>
</protein>
<dbReference type="PROSITE" id="PS50011">
    <property type="entry name" value="PROTEIN_KINASE_DOM"/>
    <property type="match status" value="1"/>
</dbReference>
<accession>A0ABQ7D5T4</accession>
<comment type="similarity">
    <text evidence="6">Belongs to the protein kinase superfamily. STE Ser/Thr protein kinase family. MAP kinase kinase subfamily.</text>
</comment>
<dbReference type="InterPro" id="IPR008271">
    <property type="entry name" value="Ser/Thr_kinase_AS"/>
</dbReference>
<keyword evidence="3 8" id="KW-0547">Nucleotide-binding</keyword>